<protein>
    <submittedName>
        <fullName evidence="1">Uncharacterized protein</fullName>
    </submittedName>
</protein>
<gene>
    <name evidence="1" type="ORF">COCCU_05860</name>
</gene>
<evidence type="ECO:0000313" key="1">
    <source>
        <dbReference type="EMBL" id="QGU07116.1"/>
    </source>
</evidence>
<dbReference type="EMBL" id="CP046455">
    <property type="protein sequence ID" value="QGU07116.1"/>
    <property type="molecule type" value="Genomic_DNA"/>
</dbReference>
<reference evidence="1 2" key="1">
    <citation type="submission" date="2019-11" db="EMBL/GenBank/DDBJ databases">
        <title>Complete genome sequence of Corynebacterium kalinowskii 1959, a novel Corynebacterium species isolated from soil of a small paddock in Vilsendorf, Germany.</title>
        <authorList>
            <person name="Schaffert L."/>
            <person name="Ruwe M."/>
            <person name="Milse J."/>
            <person name="Hanuschka K."/>
            <person name="Ortseifen V."/>
            <person name="Droste J."/>
            <person name="Brandt D."/>
            <person name="Schlueter L."/>
            <person name="Kutter Y."/>
            <person name="Vinke S."/>
            <person name="Viehoefer P."/>
            <person name="Jacob L."/>
            <person name="Luebke N.-C."/>
            <person name="Schulte-Berndt E."/>
            <person name="Hain C."/>
            <person name="Linder M."/>
            <person name="Schmidt P."/>
            <person name="Wollenschlaeger L."/>
            <person name="Luttermann T."/>
            <person name="Thieme E."/>
            <person name="Hassa J."/>
            <person name="Haak M."/>
            <person name="Wittchen M."/>
            <person name="Mentz A."/>
            <person name="Persicke M."/>
            <person name="Busche T."/>
            <person name="Ruckert C."/>
        </authorList>
    </citation>
    <scope>NUCLEOTIDE SEQUENCE [LARGE SCALE GENOMIC DNA]</scope>
    <source>
        <strain evidence="1 2">2039</strain>
    </source>
</reference>
<dbReference type="KEGG" id="cok:COCCU_05860"/>
<organism evidence="1 2">
    <name type="scientific">Corynebacterium occultum</name>
    <dbReference type="NCBI Taxonomy" id="2675219"/>
    <lineage>
        <taxon>Bacteria</taxon>
        <taxon>Bacillati</taxon>
        <taxon>Actinomycetota</taxon>
        <taxon>Actinomycetes</taxon>
        <taxon>Mycobacteriales</taxon>
        <taxon>Corynebacteriaceae</taxon>
        <taxon>Corynebacterium</taxon>
    </lineage>
</organism>
<dbReference type="Proteomes" id="UP000424462">
    <property type="component" value="Chromosome"/>
</dbReference>
<dbReference type="AlphaFoldDB" id="A0A6B8W8A7"/>
<keyword evidence="2" id="KW-1185">Reference proteome</keyword>
<proteinExistence type="predicted"/>
<evidence type="ECO:0000313" key="2">
    <source>
        <dbReference type="Proteomes" id="UP000424462"/>
    </source>
</evidence>
<sequence length="39" mass="4286">MDLRGIVDQITAKGASVHFVKEHLTFSAKSTDPRATLML</sequence>
<accession>A0A6B8W8A7</accession>
<name>A0A6B8W8A7_9CORY</name>